<gene>
    <name evidence="6" type="primary">rnfG</name>
    <name evidence="9" type="ORF">SAMN02910344_01116</name>
</gene>
<dbReference type="HAMAP" id="MF_00479">
    <property type="entry name" value="RsxG_RnfG"/>
    <property type="match status" value="1"/>
</dbReference>
<keyword evidence="6" id="KW-0997">Cell inner membrane</keyword>
<evidence type="ECO:0000256" key="3">
    <source>
        <dbReference type="ARBA" id="ARBA00022630"/>
    </source>
</evidence>
<evidence type="ECO:0000256" key="2">
    <source>
        <dbReference type="ARBA" id="ARBA00022553"/>
    </source>
</evidence>
<dbReference type="GO" id="GO:0009055">
    <property type="term" value="F:electron transfer activity"/>
    <property type="evidence" value="ECO:0007669"/>
    <property type="project" value="InterPro"/>
</dbReference>
<evidence type="ECO:0000256" key="7">
    <source>
        <dbReference type="SAM" id="Phobius"/>
    </source>
</evidence>
<dbReference type="OrthoDB" id="9784165at2"/>
<evidence type="ECO:0000256" key="1">
    <source>
        <dbReference type="ARBA" id="ARBA00022448"/>
    </source>
</evidence>
<keyword evidence="1 6" id="KW-0813">Transport</keyword>
<dbReference type="RefSeq" id="WP_093141763.1">
    <property type="nucleotide sequence ID" value="NZ_FOXF01000016.1"/>
</dbReference>
<protein>
    <recommendedName>
        <fullName evidence="6">Ion-translocating oxidoreductase complex subunit G</fullName>
        <ecNumber evidence="6">7.-.-.-</ecNumber>
    </recommendedName>
    <alternativeName>
        <fullName evidence="6">Rnf electron transport complex subunit G</fullName>
    </alternativeName>
</protein>
<accession>A0A662ZIG0</accession>
<dbReference type="SMART" id="SM00900">
    <property type="entry name" value="FMN_bind"/>
    <property type="match status" value="1"/>
</dbReference>
<feature type="transmembrane region" description="Helical" evidence="7">
    <location>
        <begin position="12"/>
        <end position="33"/>
    </location>
</feature>
<dbReference type="AlphaFoldDB" id="A0A662ZIG0"/>
<reference evidence="9 10" key="1">
    <citation type="submission" date="2016-10" db="EMBL/GenBank/DDBJ databases">
        <authorList>
            <person name="Varghese N."/>
            <person name="Submissions S."/>
        </authorList>
    </citation>
    <scope>NUCLEOTIDE SEQUENCE [LARGE SCALE GENOMIC DNA]</scope>
    <source>
        <strain evidence="9 10">DSM 1361</strain>
    </source>
</reference>
<dbReference type="EC" id="7.-.-.-" evidence="6"/>
<comment type="cofactor">
    <cofactor evidence="6">
        <name>FMN</name>
        <dbReference type="ChEBI" id="CHEBI:58210"/>
    </cofactor>
</comment>
<dbReference type="PANTHER" id="PTHR36118:SF1">
    <property type="entry name" value="ION-TRANSLOCATING OXIDOREDUCTASE COMPLEX SUBUNIT G"/>
    <property type="match status" value="1"/>
</dbReference>
<dbReference type="PANTHER" id="PTHR36118">
    <property type="entry name" value="ION-TRANSLOCATING OXIDOREDUCTASE COMPLEX SUBUNIT G"/>
    <property type="match status" value="1"/>
</dbReference>
<comment type="similarity">
    <text evidence="6">Belongs to the RnfG family.</text>
</comment>
<keyword evidence="10" id="KW-1185">Reference proteome</keyword>
<evidence type="ECO:0000256" key="6">
    <source>
        <dbReference type="HAMAP-Rule" id="MF_00479"/>
    </source>
</evidence>
<dbReference type="GO" id="GO:0005886">
    <property type="term" value="C:plasma membrane"/>
    <property type="evidence" value="ECO:0007669"/>
    <property type="project" value="UniProtKB-SubCell"/>
</dbReference>
<evidence type="ECO:0000313" key="10">
    <source>
        <dbReference type="Proteomes" id="UP000243745"/>
    </source>
</evidence>
<dbReference type="GO" id="GO:0022900">
    <property type="term" value="P:electron transport chain"/>
    <property type="evidence" value="ECO:0007669"/>
    <property type="project" value="UniProtKB-UniRule"/>
</dbReference>
<dbReference type="InterPro" id="IPR007329">
    <property type="entry name" value="FMN-bd"/>
</dbReference>
<organism evidence="9 10">
    <name type="scientific">Ruminobacter amylophilus</name>
    <dbReference type="NCBI Taxonomy" id="867"/>
    <lineage>
        <taxon>Bacteria</taxon>
        <taxon>Pseudomonadati</taxon>
        <taxon>Pseudomonadota</taxon>
        <taxon>Gammaproteobacteria</taxon>
        <taxon>Aeromonadales</taxon>
        <taxon>Succinivibrionaceae</taxon>
        <taxon>Ruminobacter</taxon>
    </lineage>
</organism>
<evidence type="ECO:0000256" key="4">
    <source>
        <dbReference type="ARBA" id="ARBA00022643"/>
    </source>
</evidence>
<dbReference type="PIRSF" id="PIRSF006091">
    <property type="entry name" value="E_trnsport_RnfG"/>
    <property type="match status" value="1"/>
</dbReference>
<keyword evidence="6" id="KW-1278">Translocase</keyword>
<keyword evidence="4 6" id="KW-0288">FMN</keyword>
<evidence type="ECO:0000313" key="9">
    <source>
        <dbReference type="EMBL" id="SFP33340.1"/>
    </source>
</evidence>
<dbReference type="Proteomes" id="UP000243745">
    <property type="component" value="Unassembled WGS sequence"/>
</dbReference>
<keyword evidence="6 7" id="KW-0812">Transmembrane</keyword>
<comment type="function">
    <text evidence="6">Part of a membrane-bound complex that couples electron transfer with translocation of ions across the membrane.</text>
</comment>
<keyword evidence="6 7" id="KW-1133">Transmembrane helix</keyword>
<sequence>MTNKTNGFRDSSLYVGLLLSLITMCCLGIVFAVKDFTADSIRQADIEKQNSAFRHLLNGVKFDNNPSAECYLADGFGSAEKKVYVARSKDQVTAYVVYYDVTGGYSTPFSMVAGVGADGIINYVDVVEFNETPGLGDKILRRTGNYLDSFTGTGLSNRRFDVKKDGGDFDYFTGATVTPRAVVRSTRAMLERIGTLDLGSLKKCEAEK</sequence>
<feature type="modified residue" description="FMN phosphoryl threonine" evidence="6">
    <location>
        <position position="176"/>
    </location>
</feature>
<dbReference type="NCBIfam" id="TIGR01947">
    <property type="entry name" value="rnfG"/>
    <property type="match status" value="1"/>
</dbReference>
<keyword evidence="3 6" id="KW-0285">Flavoprotein</keyword>
<evidence type="ECO:0000256" key="5">
    <source>
        <dbReference type="ARBA" id="ARBA00022982"/>
    </source>
</evidence>
<keyword evidence="2 6" id="KW-0597">Phosphoprotein</keyword>
<dbReference type="Pfam" id="PF04205">
    <property type="entry name" value="FMN_bind"/>
    <property type="match status" value="1"/>
</dbReference>
<keyword evidence="6 7" id="KW-0472">Membrane</keyword>
<comment type="subunit">
    <text evidence="6">The complex is composed of six subunits: RnfA, RnfB, RnfC, RnfD, RnfE and RnfG.</text>
</comment>
<dbReference type="GO" id="GO:0010181">
    <property type="term" value="F:FMN binding"/>
    <property type="evidence" value="ECO:0007669"/>
    <property type="project" value="InterPro"/>
</dbReference>
<dbReference type="InterPro" id="IPR010209">
    <property type="entry name" value="Ion_transpt_RnfG/RsxG"/>
</dbReference>
<evidence type="ECO:0000259" key="8">
    <source>
        <dbReference type="SMART" id="SM00900"/>
    </source>
</evidence>
<comment type="subcellular location">
    <subcellularLocation>
        <location evidence="6">Cell inner membrane</location>
        <topology evidence="6">Single-pass membrane protein</topology>
    </subcellularLocation>
</comment>
<keyword evidence="6" id="KW-1003">Cell membrane</keyword>
<name>A0A662ZIG0_9GAMM</name>
<dbReference type="EMBL" id="FOXF01000016">
    <property type="protein sequence ID" value="SFP33340.1"/>
    <property type="molecule type" value="Genomic_DNA"/>
</dbReference>
<feature type="domain" description="FMN-binding" evidence="8">
    <location>
        <begin position="104"/>
        <end position="193"/>
    </location>
</feature>
<keyword evidence="5 6" id="KW-0249">Electron transport</keyword>
<proteinExistence type="inferred from homology"/>